<gene>
    <name evidence="2" type="ORF">SAMN05216438_11149</name>
</gene>
<name>A0A1I4HXW6_9LACT</name>
<organism evidence="2 3">
    <name type="scientific">Lactococcus garvieae</name>
    <dbReference type="NCBI Taxonomy" id="1363"/>
    <lineage>
        <taxon>Bacteria</taxon>
        <taxon>Bacillati</taxon>
        <taxon>Bacillota</taxon>
        <taxon>Bacilli</taxon>
        <taxon>Lactobacillales</taxon>
        <taxon>Streptococcaceae</taxon>
        <taxon>Lactococcus</taxon>
    </lineage>
</organism>
<dbReference type="OrthoDB" id="3232829at2"/>
<accession>A0A1I4HXW6</accession>
<protein>
    <submittedName>
        <fullName evidence="2">DNA-binding transcriptional regulator, MarR family</fullName>
    </submittedName>
</protein>
<dbReference type="EMBL" id="FOTJ01000011">
    <property type="protein sequence ID" value="SFL46995.1"/>
    <property type="molecule type" value="Genomic_DNA"/>
</dbReference>
<reference evidence="2 3" key="1">
    <citation type="submission" date="2016-10" db="EMBL/GenBank/DDBJ databases">
        <authorList>
            <person name="de Groot N.N."/>
        </authorList>
    </citation>
    <scope>NUCLEOTIDE SEQUENCE [LARGE SCALE GENOMIC DNA]</scope>
    <source>
        <strain evidence="2 3">M79</strain>
    </source>
</reference>
<dbReference type="Proteomes" id="UP000181969">
    <property type="component" value="Unassembled WGS sequence"/>
</dbReference>
<dbReference type="AlphaFoldDB" id="A0A1I4HXW6"/>
<evidence type="ECO:0000313" key="3">
    <source>
        <dbReference type="Proteomes" id="UP000181969"/>
    </source>
</evidence>
<dbReference type="GO" id="GO:0003677">
    <property type="term" value="F:DNA binding"/>
    <property type="evidence" value="ECO:0007669"/>
    <property type="project" value="UniProtKB-KW"/>
</dbReference>
<dbReference type="InterPro" id="IPR036388">
    <property type="entry name" value="WH-like_DNA-bd_sf"/>
</dbReference>
<dbReference type="InterPro" id="IPR036390">
    <property type="entry name" value="WH_DNA-bd_sf"/>
</dbReference>
<proteinExistence type="predicted"/>
<dbReference type="InterPro" id="IPR000835">
    <property type="entry name" value="HTH_MarR-typ"/>
</dbReference>
<dbReference type="SMART" id="SM00347">
    <property type="entry name" value="HTH_MARR"/>
    <property type="match status" value="1"/>
</dbReference>
<evidence type="ECO:0000313" key="2">
    <source>
        <dbReference type="EMBL" id="SFL46995.1"/>
    </source>
</evidence>
<dbReference type="Pfam" id="PF12802">
    <property type="entry name" value="MarR_2"/>
    <property type="match status" value="1"/>
</dbReference>
<dbReference type="Gene3D" id="1.10.10.10">
    <property type="entry name" value="Winged helix-like DNA-binding domain superfamily/Winged helix DNA-binding domain"/>
    <property type="match status" value="1"/>
</dbReference>
<sequence>MKHREIMTQFSTALGKLDMAYALVAQEYNLTFNGLMTLYIIDESDTVTQKEISEILFLPKSTVHSLLSKLQKQDILELTKGKNEKEKFVIFTANGRKVFEEIQEQTDIFESQVIEEFGLKNTQAFLEHTQAFTESLLEKARRVMEDKKDEN</sequence>
<dbReference type="SUPFAM" id="SSF46785">
    <property type="entry name" value="Winged helix' DNA-binding domain"/>
    <property type="match status" value="1"/>
</dbReference>
<feature type="domain" description="HTH marR-type" evidence="1">
    <location>
        <begin position="23"/>
        <end position="122"/>
    </location>
</feature>
<evidence type="ECO:0000259" key="1">
    <source>
        <dbReference type="SMART" id="SM00347"/>
    </source>
</evidence>
<dbReference type="RefSeq" id="WP_074751510.1">
    <property type="nucleotide sequence ID" value="NZ_CAXVJC010000001.1"/>
</dbReference>
<dbReference type="GO" id="GO:0003700">
    <property type="term" value="F:DNA-binding transcription factor activity"/>
    <property type="evidence" value="ECO:0007669"/>
    <property type="project" value="InterPro"/>
</dbReference>
<keyword evidence="2" id="KW-0238">DNA-binding</keyword>